<keyword evidence="17" id="KW-1185">Reference proteome</keyword>
<dbReference type="PROSITE" id="PS50214">
    <property type="entry name" value="DISINTEGRIN_2"/>
    <property type="match status" value="1"/>
</dbReference>
<feature type="disulfide bond" evidence="8">
    <location>
        <begin position="466"/>
        <end position="486"/>
    </location>
</feature>
<dbReference type="PANTHER" id="PTHR11905">
    <property type="entry name" value="ADAM A DISINTEGRIN AND METALLOPROTEASE DOMAIN"/>
    <property type="match status" value="1"/>
</dbReference>
<feature type="disulfide bond" evidence="10">
    <location>
        <begin position="359"/>
        <end position="364"/>
    </location>
</feature>
<dbReference type="Proteomes" id="UP000694415">
    <property type="component" value="Unplaced"/>
</dbReference>
<dbReference type="GO" id="GO:0046872">
    <property type="term" value="F:metal ion binding"/>
    <property type="evidence" value="ECO:0007669"/>
    <property type="project" value="UniProtKB-KW"/>
</dbReference>
<dbReference type="Pfam" id="PF08516">
    <property type="entry name" value="ADAM_CR"/>
    <property type="match status" value="1"/>
</dbReference>
<evidence type="ECO:0000256" key="4">
    <source>
        <dbReference type="ARBA" id="ARBA00022989"/>
    </source>
</evidence>
<keyword evidence="10" id="KW-0479">Metal-binding</keyword>
<evidence type="ECO:0000256" key="9">
    <source>
        <dbReference type="PROSITE-ProRule" id="PRU00076"/>
    </source>
</evidence>
<keyword evidence="5 11" id="KW-0472">Membrane</keyword>
<proteinExistence type="predicted"/>
<dbReference type="PROSITE" id="PS50215">
    <property type="entry name" value="ADAM_MEPRO"/>
    <property type="match status" value="1"/>
</dbReference>
<dbReference type="InterPro" id="IPR034027">
    <property type="entry name" value="Reprolysin_adamalysin"/>
</dbReference>
<comment type="caution">
    <text evidence="9">Lacks conserved residue(s) required for the propagation of feature annotation.</text>
</comment>
<dbReference type="Pfam" id="PF00200">
    <property type="entry name" value="Disintegrin"/>
    <property type="match status" value="1"/>
</dbReference>
<dbReference type="InterPro" id="IPR001590">
    <property type="entry name" value="Peptidase_M12B"/>
</dbReference>
<feature type="transmembrane region" description="Helical" evidence="11">
    <location>
        <begin position="687"/>
        <end position="708"/>
    </location>
</feature>
<dbReference type="GO" id="GO:1990913">
    <property type="term" value="C:sperm head plasma membrane"/>
    <property type="evidence" value="ECO:0007669"/>
    <property type="project" value="TreeGrafter"/>
</dbReference>
<reference evidence="16" key="1">
    <citation type="submission" date="2025-08" db="UniProtKB">
        <authorList>
            <consortium name="Ensembl"/>
        </authorList>
    </citation>
    <scope>IDENTIFICATION</scope>
</reference>
<feature type="domain" description="Peptidase M12B" evidence="15">
    <location>
        <begin position="207"/>
        <end position="398"/>
    </location>
</feature>
<dbReference type="GO" id="GO:0006508">
    <property type="term" value="P:proteolysis"/>
    <property type="evidence" value="ECO:0007669"/>
    <property type="project" value="InterPro"/>
</dbReference>
<dbReference type="PROSITE" id="PS50026">
    <property type="entry name" value="EGF_3"/>
    <property type="match status" value="1"/>
</dbReference>
<dbReference type="SUPFAM" id="SSF55486">
    <property type="entry name" value="Metalloproteases ('zincins'), catalytic domain"/>
    <property type="match status" value="1"/>
</dbReference>
<evidence type="ECO:0000256" key="7">
    <source>
        <dbReference type="ARBA" id="ARBA00023180"/>
    </source>
</evidence>
<dbReference type="GO" id="GO:0009897">
    <property type="term" value="C:external side of plasma membrane"/>
    <property type="evidence" value="ECO:0007669"/>
    <property type="project" value="TreeGrafter"/>
</dbReference>
<evidence type="ECO:0000256" key="1">
    <source>
        <dbReference type="ARBA" id="ARBA00004479"/>
    </source>
</evidence>
<feature type="domain" description="EGF-like" evidence="13">
    <location>
        <begin position="632"/>
        <end position="665"/>
    </location>
</feature>
<keyword evidence="10" id="KW-0862">Zinc</keyword>
<evidence type="ECO:0000256" key="6">
    <source>
        <dbReference type="ARBA" id="ARBA00023157"/>
    </source>
</evidence>
<keyword evidence="3 12" id="KW-0732">Signal</keyword>
<dbReference type="AlphaFoldDB" id="A0A8C6GJ40"/>
<evidence type="ECO:0000256" key="8">
    <source>
        <dbReference type="PROSITE-ProRule" id="PRU00068"/>
    </source>
</evidence>
<reference evidence="16" key="2">
    <citation type="submission" date="2025-09" db="UniProtKB">
        <authorList>
            <consortium name="Ensembl"/>
        </authorList>
    </citation>
    <scope>IDENTIFICATION</scope>
</reference>
<feature type="disulfide bond" evidence="9">
    <location>
        <begin position="655"/>
        <end position="664"/>
    </location>
</feature>
<sequence>MTGVKVLVHKRNMFLKFFLLTMFFLCAWSPIGHAKYSSLPEVVTPLRVTVTRGNNISPGWLSYSLNIGGQRHIITMKPKKNLISRNFLLFTYSDQGDLLEEQPFVQNDCYYHGYVDEDPESLVIVNTCFGSLQGTLEINGTIYEIMPKSSTSTFEHLAYKMDNGESEPSPMRCGLSEEEIAQQMKLQESSASTLLQIPYENWWTHHRFIDYFIVIDHNCYVHRNNNTTTCIQDMLQVVNGLNGYYLQIQTDVFLTKVEVWSQNNLINVEEEEMSAALDAFCNWKINAIGNHVRHDIIHLFVRHNYVKFLGMAKLGQVCLTLNCAVNSFLTDSLSYLAFIVAHEMGHNLGMKHDGSTCTCGLHRCIMYPYLSNSPKFSNCSYEEMFSVVNRRTCLYNIPDALETITLVPTMCGNNLVEEGEQCDCGNSESCLQDPCCSSDCVLKPGAKCAFGLCCKDCQFLQTGTVCRQEKNECDLPEWCNGTSAECPGDVYKADGIRCSRGGYCYKMECQRHDRQCREIFGKRSRSADEICYMEMNRRGDRFGNCGNDSSKYKICEFTDVLCGRIQCENVIQLPQRRNHETVHFTHFSNNTCWTMDYHFGITIDDVGAVSDGTPCAPDHICLDRKCVSKSVLVSNCTPQLCHMQGVCNNKHHCHCTNTWEPPDCQLRGHGGSIDSGPPPVPLSPSNWSMYFLAFIIMYVLGFIALYGIHELRKKLIKESVPDSESGDKNLTRKQQDL</sequence>
<evidence type="ECO:0000256" key="12">
    <source>
        <dbReference type="SAM" id="SignalP"/>
    </source>
</evidence>
<dbReference type="GeneTree" id="ENSGT00940000162672"/>
<dbReference type="PROSITE" id="PS00427">
    <property type="entry name" value="DISINTEGRIN_1"/>
    <property type="match status" value="1"/>
</dbReference>
<keyword evidence="6 9" id="KW-1015">Disulfide bond</keyword>
<dbReference type="InterPro" id="IPR018358">
    <property type="entry name" value="Disintegrin_CS"/>
</dbReference>
<feature type="domain" description="Disintegrin" evidence="14">
    <location>
        <begin position="408"/>
        <end position="494"/>
    </location>
</feature>
<dbReference type="Pfam" id="PF01562">
    <property type="entry name" value="Pep_M12B_propep"/>
    <property type="match status" value="1"/>
</dbReference>
<feature type="signal peptide" evidence="12">
    <location>
        <begin position="1"/>
        <end position="34"/>
    </location>
</feature>
<dbReference type="FunFam" id="3.40.390.10:FF:000002">
    <property type="entry name" value="Disintegrin and metalloproteinase domain-containing protein 22"/>
    <property type="match status" value="1"/>
</dbReference>
<feature type="binding site" evidence="10">
    <location>
        <position position="346"/>
    </location>
    <ligand>
        <name>Zn(2+)</name>
        <dbReference type="ChEBI" id="CHEBI:29105"/>
        <note>catalytic</note>
    </ligand>
</feature>
<dbReference type="SMART" id="SM00608">
    <property type="entry name" value="ACR"/>
    <property type="match status" value="1"/>
</dbReference>
<dbReference type="Ensembl" id="ENSMSIT00000008388.1">
    <property type="protein sequence ID" value="ENSMSIP00000006619.1"/>
    <property type="gene ID" value="ENSMSIG00000005921.1"/>
</dbReference>
<dbReference type="PRINTS" id="PR00289">
    <property type="entry name" value="DISINTEGRIN"/>
</dbReference>
<comment type="subcellular location">
    <subcellularLocation>
        <location evidence="1">Membrane</location>
        <topology evidence="1">Single-pass type I membrane protein</topology>
    </subcellularLocation>
</comment>
<evidence type="ECO:0000256" key="3">
    <source>
        <dbReference type="ARBA" id="ARBA00022729"/>
    </source>
</evidence>
<dbReference type="Gene3D" id="3.40.390.10">
    <property type="entry name" value="Collagenase (Catalytic Domain)"/>
    <property type="match status" value="1"/>
</dbReference>
<dbReference type="SUPFAM" id="SSF57552">
    <property type="entry name" value="Blood coagulation inhibitor (disintegrin)"/>
    <property type="match status" value="1"/>
</dbReference>
<dbReference type="SMART" id="SM00050">
    <property type="entry name" value="DISIN"/>
    <property type="match status" value="1"/>
</dbReference>
<keyword evidence="4 11" id="KW-1133">Transmembrane helix</keyword>
<feature type="chain" id="PRO_5034967287" evidence="12">
    <location>
        <begin position="35"/>
        <end position="737"/>
    </location>
</feature>
<evidence type="ECO:0000259" key="14">
    <source>
        <dbReference type="PROSITE" id="PS50214"/>
    </source>
</evidence>
<dbReference type="FunFam" id="4.10.70.10:FF:000001">
    <property type="entry name" value="Disintegrin and metalloproteinase domain-containing protein 22"/>
    <property type="match status" value="1"/>
</dbReference>
<evidence type="ECO:0000256" key="2">
    <source>
        <dbReference type="ARBA" id="ARBA00022692"/>
    </source>
</evidence>
<dbReference type="PANTHER" id="PTHR11905:SF239">
    <property type="entry name" value="A DISINTEGRIN AND METALLOPEPTIDASE DOMAIN 26B-RELATED"/>
    <property type="match status" value="1"/>
</dbReference>
<dbReference type="InterPro" id="IPR000742">
    <property type="entry name" value="EGF"/>
</dbReference>
<evidence type="ECO:0000256" key="5">
    <source>
        <dbReference type="ARBA" id="ARBA00023136"/>
    </source>
</evidence>
<dbReference type="Gene3D" id="4.10.70.10">
    <property type="entry name" value="Disintegrin domain"/>
    <property type="match status" value="1"/>
</dbReference>
<keyword evidence="2 11" id="KW-0812">Transmembrane</keyword>
<feature type="active site" evidence="10">
    <location>
        <position position="343"/>
    </location>
</feature>
<evidence type="ECO:0000259" key="13">
    <source>
        <dbReference type="PROSITE" id="PS50026"/>
    </source>
</evidence>
<name>A0A8C6GJ40_MUSSI</name>
<accession>A0A8C6GJ40</accession>
<keyword evidence="7" id="KW-0325">Glycoprotein</keyword>
<organism evidence="16 17">
    <name type="scientific">Mus spicilegus</name>
    <name type="common">Mound-building mouse</name>
    <dbReference type="NCBI Taxonomy" id="10103"/>
    <lineage>
        <taxon>Eukaryota</taxon>
        <taxon>Metazoa</taxon>
        <taxon>Chordata</taxon>
        <taxon>Craniata</taxon>
        <taxon>Vertebrata</taxon>
        <taxon>Euteleostomi</taxon>
        <taxon>Mammalia</taxon>
        <taxon>Eutheria</taxon>
        <taxon>Euarchontoglires</taxon>
        <taxon>Glires</taxon>
        <taxon>Rodentia</taxon>
        <taxon>Myomorpha</taxon>
        <taxon>Muroidea</taxon>
        <taxon>Muridae</taxon>
        <taxon>Murinae</taxon>
        <taxon>Mus</taxon>
        <taxon>Mus</taxon>
    </lineage>
</organism>
<dbReference type="InterPro" id="IPR036436">
    <property type="entry name" value="Disintegrin_dom_sf"/>
</dbReference>
<dbReference type="InterPro" id="IPR001762">
    <property type="entry name" value="Disintegrin_dom"/>
</dbReference>
<dbReference type="InterPro" id="IPR002870">
    <property type="entry name" value="Peptidase_M12B_N"/>
</dbReference>
<evidence type="ECO:0000256" key="10">
    <source>
        <dbReference type="PROSITE-ProRule" id="PRU00276"/>
    </source>
</evidence>
<dbReference type="Pfam" id="PF01421">
    <property type="entry name" value="Reprolysin"/>
    <property type="match status" value="1"/>
</dbReference>
<evidence type="ECO:0000259" key="15">
    <source>
        <dbReference type="PROSITE" id="PS50215"/>
    </source>
</evidence>
<dbReference type="InterPro" id="IPR006586">
    <property type="entry name" value="ADAM_Cys-rich"/>
</dbReference>
<keyword evidence="9" id="KW-0245">EGF-like domain</keyword>
<protein>
    <submittedName>
        <fullName evidence="16">Uncharacterized protein</fullName>
    </submittedName>
</protein>
<evidence type="ECO:0000313" key="16">
    <source>
        <dbReference type="Ensembl" id="ENSMSIP00000006619.1"/>
    </source>
</evidence>
<dbReference type="CDD" id="cd04269">
    <property type="entry name" value="ZnMc_adamalysin_II_like"/>
    <property type="match status" value="1"/>
</dbReference>
<dbReference type="InterPro" id="IPR024079">
    <property type="entry name" value="MetalloPept_cat_dom_sf"/>
</dbReference>
<feature type="binding site" evidence="10">
    <location>
        <position position="342"/>
    </location>
    <ligand>
        <name>Zn(2+)</name>
        <dbReference type="ChEBI" id="CHEBI:29105"/>
        <note>catalytic</note>
    </ligand>
</feature>
<dbReference type="GO" id="GO:0008584">
    <property type="term" value="P:male gonad development"/>
    <property type="evidence" value="ECO:0007669"/>
    <property type="project" value="TreeGrafter"/>
</dbReference>
<evidence type="ECO:0000313" key="17">
    <source>
        <dbReference type="Proteomes" id="UP000694415"/>
    </source>
</evidence>
<dbReference type="GO" id="GO:0004222">
    <property type="term" value="F:metalloendopeptidase activity"/>
    <property type="evidence" value="ECO:0007669"/>
    <property type="project" value="InterPro"/>
</dbReference>
<feature type="binding site" evidence="10">
    <location>
        <position position="352"/>
    </location>
    <ligand>
        <name>Zn(2+)</name>
        <dbReference type="ChEBI" id="CHEBI:29105"/>
        <note>catalytic</note>
    </ligand>
</feature>
<evidence type="ECO:0000256" key="11">
    <source>
        <dbReference type="SAM" id="Phobius"/>
    </source>
</evidence>